<feature type="domain" description="Bacterial Ig" evidence="3">
    <location>
        <begin position="405"/>
        <end position="481"/>
    </location>
</feature>
<comment type="caution">
    <text evidence="4">The sequence shown here is derived from an EMBL/GenBank/DDBJ whole genome shotgun (WGS) entry which is preliminary data.</text>
</comment>
<dbReference type="OrthoDB" id="2249813at2"/>
<dbReference type="AlphaFoldDB" id="E7FX25"/>
<feature type="domain" description="Bacterial Ig" evidence="3">
    <location>
        <begin position="571"/>
        <end position="647"/>
    </location>
</feature>
<feature type="region of interest" description="Disordered" evidence="1">
    <location>
        <begin position="816"/>
        <end position="862"/>
    </location>
</feature>
<evidence type="ECO:0000259" key="3">
    <source>
        <dbReference type="Pfam" id="PF17936"/>
    </source>
</evidence>
<feature type="region of interest" description="Disordered" evidence="1">
    <location>
        <begin position="902"/>
        <end position="952"/>
    </location>
</feature>
<feature type="domain" description="Bacterial Ig" evidence="3">
    <location>
        <begin position="654"/>
        <end position="730"/>
    </location>
</feature>
<proteinExistence type="predicted"/>
<feature type="chain" id="PRO_5003220246" description="Bacterial Ig domain-containing protein" evidence="2">
    <location>
        <begin position="30"/>
        <end position="1190"/>
    </location>
</feature>
<feature type="domain" description="Bacterial Ig" evidence="3">
    <location>
        <begin position="904"/>
        <end position="979"/>
    </location>
</feature>
<dbReference type="InterPro" id="IPR013783">
    <property type="entry name" value="Ig-like_fold"/>
</dbReference>
<feature type="region of interest" description="Disordered" evidence="1">
    <location>
        <begin position="632"/>
        <end position="676"/>
    </location>
</feature>
<feature type="region of interest" description="Disordered" evidence="1">
    <location>
        <begin position="568"/>
        <end position="593"/>
    </location>
</feature>
<feature type="domain" description="Bacterial Ig" evidence="3">
    <location>
        <begin position="986"/>
        <end position="1063"/>
    </location>
</feature>
<keyword evidence="2" id="KW-0732">Signal</keyword>
<name>E7FX25_ERYRH</name>
<keyword evidence="5" id="KW-1185">Reference proteome</keyword>
<feature type="region of interest" description="Disordered" evidence="1">
    <location>
        <begin position="403"/>
        <end position="425"/>
    </location>
</feature>
<dbReference type="InterPro" id="IPR041498">
    <property type="entry name" value="Big_6"/>
</dbReference>
<accession>E7FX25</accession>
<feature type="region of interest" description="Disordered" evidence="1">
    <location>
        <begin position="487"/>
        <end position="537"/>
    </location>
</feature>
<dbReference type="Proteomes" id="UP000003028">
    <property type="component" value="Unassembled WGS sequence"/>
</dbReference>
<evidence type="ECO:0000313" key="4">
    <source>
        <dbReference type="EMBL" id="EFY08800.1"/>
    </source>
</evidence>
<sequence length="1190" mass="126475">MKKTLKKFLHIAFSLTLILSNAFITNINASTVSDGDIITLTDPNFNKSNGYNTNIEKYMTIEVAEINENQSNIILSINRENGILAYTPYNRSTKTYGETVEFSNTSLNVERKVYSRTNLEVDHKAGTYKYTPDQNRTGNIYNGKFRYDGSNIAYTYGKGFAGIPKFVNVTAKFMSDGKEIKPAVTKKGIQSQSYIFLENYPIEGYSQTTVSGVKSGKVGKSDITVIYNYVEDYDAAKHDIVIDPASSGDTKIIGTGFPGDTIVFTDSSGEKIGEGVVDSNGDYDITLDRPLIGDEIITGQPITNGIKGNKENVVVYNREKHKVTIEQPVENDIIVKGKGIAGDLLILKDGNGINIGETTVNDDGSYTINVSRPLIGNEEIKVIPYTNDIEGMETKSTVLDKDAHKPTVNKPGSGETNVTGKGTPGDEIIITDGKGKEIGKGTVDSEGNFDVKTDRALEPNEVITITPQTDGKAGTPTEETVLDKDAHKPAVNKPGSGETNVTGKGTPGDEIIITDGKGKEIGKGTVDSEGNFDVKTDRPLEPNEVITITPQTDGKAGTPTEETVLDKDAHKPTVNKPGSGETNVTGKGTPGDEIIITDGKGKEIGKGTVDSEGNFDVKTDRALEPNEVITITPQTDGKAGTPAEETVLDKDAHKPTVNKPGSGETNVTGKGTPGDEIIITDGKGKEIGKGTVDSEGNFDVKTDRPLEPNEVITITPQTDGKAGTPAEETVLDKDAHKPTVNKPGSGETNVTGKGTPGDEIIITDGKGKEIGKGTVDSEGNFDVKTDRPLEPNEVITITPQTDGKAGTPTEETVLDKDAHKPTVNKPGSGETNVTGKGTPGDEIIITDGKGKEIGKGTVDSEGNFDVKTDRALEPNEVITITPQTDGKAGTPTEETVLDKDAHKPAVNKPGSGETNVTGKGTPGDEIIITDGKGKEIGKGTVDSEGNFDVKTDRPLEPNEVITITPQTDGKAGTPTEETVLDKDAHKPTVNKPGSGETNVTGKGTPGDEIIITDGKGKEIGKGTVDSEGNFDVKTDRPLEPNEVITITPQTDGKAGTPTSLKVFDKYSHKPDLNPMKDGDELVSGTGVAGDVVIIIDSKGNEIGKGRVNILGKFSIKLNRKLSGGEEISAIPYTDGMRGTMITKSVMHQSDSKNVLPPAGISNNYSFLLLGVLQIVFGIKIYLKRMCEKEL</sequence>
<dbReference type="STRING" id="1648.A2I91_01600"/>
<dbReference type="Gene3D" id="2.60.40.10">
    <property type="entry name" value="Immunoglobulins"/>
    <property type="match status" value="8"/>
</dbReference>
<feature type="region of interest" description="Disordered" evidence="1">
    <location>
        <begin position="982"/>
        <end position="1035"/>
    </location>
</feature>
<reference evidence="4" key="1">
    <citation type="submission" date="2011-01" db="EMBL/GenBank/DDBJ databases">
        <authorList>
            <person name="Muzny D."/>
            <person name="Qin X."/>
            <person name="Buhay C."/>
            <person name="Dugan-Rocha S."/>
            <person name="Ding Y."/>
            <person name="Chen G."/>
            <person name="Hawes A."/>
            <person name="Holder M."/>
            <person name="Jhangiani S."/>
            <person name="Johnson A."/>
            <person name="Khan Z."/>
            <person name="Li Z."/>
            <person name="Liu W."/>
            <person name="Liu X."/>
            <person name="Perez L."/>
            <person name="Shen H."/>
            <person name="Wang Q."/>
            <person name="Watt J."/>
            <person name="Xi L."/>
            <person name="Xin Y."/>
            <person name="Zhou J."/>
            <person name="Deng J."/>
            <person name="Jiang H."/>
            <person name="Liu Y."/>
            <person name="Qu J."/>
            <person name="Song X.-Z."/>
            <person name="Zhang L."/>
            <person name="Villasana D."/>
            <person name="Johnson A."/>
            <person name="Liu J."/>
            <person name="Liyanage D."/>
            <person name="Lorensuhewa L."/>
            <person name="Robinson T."/>
            <person name="Song A."/>
            <person name="Song B.-B."/>
            <person name="Dinh H."/>
            <person name="Thornton R."/>
            <person name="Coyle M."/>
            <person name="Francisco L."/>
            <person name="Jackson L."/>
            <person name="Javaid M."/>
            <person name="Korchina V."/>
            <person name="Kovar C."/>
            <person name="Mata R."/>
            <person name="Mathew T."/>
            <person name="Ngo R."/>
            <person name="Nguyen L."/>
            <person name="Nguyen N."/>
            <person name="Okwuonu G."/>
            <person name="Ongeri F."/>
            <person name="Pham C."/>
            <person name="Simmons D."/>
            <person name="Wilczek-Boney K."/>
            <person name="Hale W."/>
            <person name="Jakkamsetti A."/>
            <person name="Pham P."/>
            <person name="Ruth R."/>
            <person name="San Lucas F."/>
            <person name="Warren J."/>
            <person name="Zhang J."/>
            <person name="Zhao Z."/>
            <person name="Zhou C."/>
            <person name="Zhu D."/>
            <person name="Lee S."/>
            <person name="Bess C."/>
            <person name="Blankenburg K."/>
            <person name="Forbes L."/>
            <person name="Fu Q."/>
            <person name="Gubbala S."/>
            <person name="Hirani K."/>
            <person name="Jayaseelan J.C."/>
            <person name="Lara F."/>
            <person name="Munidasa M."/>
            <person name="Palculict T."/>
            <person name="Patil S."/>
            <person name="Pu L.-L."/>
            <person name="Saada N."/>
            <person name="Tang L."/>
            <person name="Weissenberger G."/>
            <person name="Zhu Y."/>
            <person name="Hemphill L."/>
            <person name="Shang Y."/>
            <person name="Youmans B."/>
            <person name="Ayvaz T."/>
            <person name="Ross M."/>
            <person name="Santibanez J."/>
            <person name="Aqrawi P."/>
            <person name="Gross S."/>
            <person name="Joshi V."/>
            <person name="Fowler G."/>
            <person name="Nazareth L."/>
            <person name="Reid J."/>
            <person name="Worley K."/>
            <person name="Petrosino J."/>
            <person name="Highlander S."/>
            <person name="Gibbs R."/>
        </authorList>
    </citation>
    <scope>NUCLEOTIDE SEQUENCE [LARGE SCALE GENOMIC DNA]</scope>
    <source>
        <strain evidence="4">ATCC 19414</strain>
    </source>
</reference>
<feature type="domain" description="Bacterial Ig" evidence="3">
    <location>
        <begin position="1069"/>
        <end position="1130"/>
    </location>
</feature>
<feature type="domain" description="Bacterial Ig" evidence="3">
    <location>
        <begin position="246"/>
        <end position="295"/>
    </location>
</feature>
<evidence type="ECO:0000313" key="5">
    <source>
        <dbReference type="Proteomes" id="UP000003028"/>
    </source>
</evidence>
<feature type="domain" description="Bacterial Ig" evidence="3">
    <location>
        <begin position="820"/>
        <end position="896"/>
    </location>
</feature>
<dbReference type="EMBL" id="ACLK02000002">
    <property type="protein sequence ID" value="EFY08800.1"/>
    <property type="molecule type" value="Genomic_DNA"/>
</dbReference>
<evidence type="ECO:0000256" key="2">
    <source>
        <dbReference type="SAM" id="SignalP"/>
    </source>
</evidence>
<gene>
    <name evidence="4" type="ORF">HMPREF0357_10907</name>
</gene>
<dbReference type="PROSITE" id="PS50890">
    <property type="entry name" value="PUA"/>
    <property type="match status" value="1"/>
</dbReference>
<evidence type="ECO:0000256" key="1">
    <source>
        <dbReference type="SAM" id="MobiDB-lite"/>
    </source>
</evidence>
<feature type="domain" description="Bacterial Ig" evidence="3">
    <location>
        <begin position="489"/>
        <end position="564"/>
    </location>
</feature>
<feature type="domain" description="Bacterial Ig" evidence="3">
    <location>
        <begin position="737"/>
        <end position="813"/>
    </location>
</feature>
<feature type="signal peptide" evidence="2">
    <location>
        <begin position="1"/>
        <end position="29"/>
    </location>
</feature>
<dbReference type="RefSeq" id="WP_003774604.1">
    <property type="nucleotide sequence ID" value="NZ_ACLK02000002.1"/>
</dbReference>
<protein>
    <recommendedName>
        <fullName evidence="3">Bacterial Ig domain-containing protein</fullName>
    </recommendedName>
</protein>
<organism evidence="4 5">
    <name type="scientific">Erysipelothrix rhusiopathiae ATCC 19414</name>
    <dbReference type="NCBI Taxonomy" id="525280"/>
    <lineage>
        <taxon>Bacteria</taxon>
        <taxon>Bacillati</taxon>
        <taxon>Bacillota</taxon>
        <taxon>Erysipelotrichia</taxon>
        <taxon>Erysipelotrichales</taxon>
        <taxon>Erysipelotrichaceae</taxon>
        <taxon>Erysipelothrix</taxon>
    </lineage>
</organism>
<feature type="region of interest" description="Disordered" evidence="1">
    <location>
        <begin position="733"/>
        <end position="786"/>
    </location>
</feature>
<dbReference type="Pfam" id="PF17936">
    <property type="entry name" value="Big_6"/>
    <property type="match status" value="10"/>
</dbReference>